<evidence type="ECO:0000256" key="1">
    <source>
        <dbReference type="SAM" id="MobiDB-lite"/>
    </source>
</evidence>
<proteinExistence type="predicted"/>
<name>D4TXS2_9ACTO</name>
<sequence>MSRNNCPTPPAPRERKSHSERADTTAAVHVVRELGGCARVSGVLAHGGVT</sequence>
<evidence type="ECO:0000313" key="2">
    <source>
        <dbReference type="EMBL" id="EFF80237.1"/>
    </source>
</evidence>
<dbReference type="Proteomes" id="UP000003150">
    <property type="component" value="Unassembled WGS sequence"/>
</dbReference>
<dbReference type="AlphaFoldDB" id="D4TXS2"/>
<comment type="caution">
    <text evidence="2">The sequence shown here is derived from an EMBL/GenBank/DDBJ whole genome shotgun (WGS) entry which is preliminary data.</text>
</comment>
<protein>
    <submittedName>
        <fullName evidence="2">Uncharacterized protein</fullName>
    </submittedName>
</protein>
<dbReference type="EMBL" id="ACYT02000019">
    <property type="protein sequence ID" value="EFF80237.1"/>
    <property type="molecule type" value="Genomic_DNA"/>
</dbReference>
<feature type="region of interest" description="Disordered" evidence="1">
    <location>
        <begin position="1"/>
        <end position="25"/>
    </location>
</feature>
<organism evidence="2 3">
    <name type="scientific">Schaalia odontolytica F0309</name>
    <dbReference type="NCBI Taxonomy" id="649742"/>
    <lineage>
        <taxon>Bacteria</taxon>
        <taxon>Bacillati</taxon>
        <taxon>Actinomycetota</taxon>
        <taxon>Actinomycetes</taxon>
        <taxon>Actinomycetales</taxon>
        <taxon>Actinomycetaceae</taxon>
        <taxon>Schaalia</taxon>
    </lineage>
</organism>
<feature type="compositionally biased region" description="Basic and acidic residues" evidence="1">
    <location>
        <begin position="12"/>
        <end position="23"/>
    </location>
</feature>
<dbReference type="HOGENOM" id="CLU_3113681_0_0_11"/>
<gene>
    <name evidence="2" type="ORF">HMPREF0970_00741</name>
</gene>
<reference evidence="2 3" key="1">
    <citation type="submission" date="2009-10" db="EMBL/GenBank/DDBJ databases">
        <authorList>
            <person name="Weinstock G."/>
            <person name="Sodergren E."/>
            <person name="Clifton S."/>
            <person name="Fulton L."/>
            <person name="Fulton B."/>
            <person name="Courtney L."/>
            <person name="Fronick C."/>
            <person name="Harrison M."/>
            <person name="Strong C."/>
            <person name="Farmer C."/>
            <person name="Delahaunty K."/>
            <person name="Markovic C."/>
            <person name="Hall O."/>
            <person name="Minx P."/>
            <person name="Tomlinson C."/>
            <person name="Mitreva M."/>
            <person name="Nelson J."/>
            <person name="Hou S."/>
            <person name="Wollam A."/>
            <person name="Pepin K.H."/>
            <person name="Johnson M."/>
            <person name="Bhonagiri V."/>
            <person name="Nash W.E."/>
            <person name="Warren W."/>
            <person name="Chinwalla A."/>
            <person name="Mardis E.R."/>
            <person name="Wilson R.K."/>
        </authorList>
    </citation>
    <scope>NUCLEOTIDE SEQUENCE [LARGE SCALE GENOMIC DNA]</scope>
    <source>
        <strain evidence="2 3">F0309</strain>
    </source>
</reference>
<accession>D4TXS2</accession>
<evidence type="ECO:0000313" key="3">
    <source>
        <dbReference type="Proteomes" id="UP000003150"/>
    </source>
</evidence>